<dbReference type="InterPro" id="IPR036709">
    <property type="entry name" value="Autotransporte_beta_dom_sf"/>
</dbReference>
<dbReference type="InterPro" id="IPR030930">
    <property type="entry name" value="AIDA"/>
</dbReference>
<dbReference type="InterPro" id="IPR003991">
    <property type="entry name" value="Pertactin_virulence_factor"/>
</dbReference>
<dbReference type="Gene3D" id="2.40.128.130">
    <property type="entry name" value="Autotransporter beta-domain"/>
    <property type="match status" value="1"/>
</dbReference>
<keyword evidence="1" id="KW-0732">Signal</keyword>
<dbReference type="PANTHER" id="PTHR35037:SF7">
    <property type="entry name" value="AUTOTRANSPORTER"/>
    <property type="match status" value="1"/>
</dbReference>
<dbReference type="PROSITE" id="PS51208">
    <property type="entry name" value="AUTOTRANSPORTER"/>
    <property type="match status" value="1"/>
</dbReference>
<dbReference type="Proteomes" id="UP000586346">
    <property type="component" value="Unassembled WGS sequence"/>
</dbReference>
<evidence type="ECO:0000313" key="6">
    <source>
        <dbReference type="Proteomes" id="UP000586346"/>
    </source>
</evidence>
<feature type="region of interest" description="Disordered" evidence="3">
    <location>
        <begin position="773"/>
        <end position="831"/>
    </location>
</feature>
<dbReference type="Pfam" id="PF03212">
    <property type="entry name" value="Pertactin"/>
    <property type="match status" value="1"/>
</dbReference>
<dbReference type="Pfam" id="PF13018">
    <property type="entry name" value="ESPR"/>
    <property type="match status" value="1"/>
</dbReference>
<dbReference type="Pfam" id="PF16168">
    <property type="entry name" value="AIDA"/>
    <property type="match status" value="4"/>
</dbReference>
<protein>
    <submittedName>
        <fullName evidence="5">Autotransporter outer membrane beta-barrel domain-containing protein</fullName>
    </submittedName>
</protein>
<dbReference type="InterPro" id="IPR004899">
    <property type="entry name" value="Pertactin_central"/>
</dbReference>
<dbReference type="RefSeq" id="WP_185654635.1">
    <property type="nucleotide sequence ID" value="NZ_CBDITX010000004.1"/>
</dbReference>
<dbReference type="PANTHER" id="PTHR35037">
    <property type="entry name" value="C-TERMINAL REGION OF AIDA-LIKE PROTEIN"/>
    <property type="match status" value="1"/>
</dbReference>
<comment type="caution">
    <text evidence="5">The sequence shown here is derived from an EMBL/GenBank/DDBJ whole genome shotgun (WGS) entry which is preliminary data.</text>
</comment>
<dbReference type="NCBIfam" id="TIGR04415">
    <property type="entry name" value="O_hepto_targRPT"/>
    <property type="match status" value="14"/>
</dbReference>
<organism evidence="5 6">
    <name type="scientific">Citrobacter braakii</name>
    <dbReference type="NCBI Taxonomy" id="57706"/>
    <lineage>
        <taxon>Bacteria</taxon>
        <taxon>Pseudomonadati</taxon>
        <taxon>Pseudomonadota</taxon>
        <taxon>Gammaproteobacteria</taxon>
        <taxon>Enterobacterales</taxon>
        <taxon>Enterobacteriaceae</taxon>
        <taxon>Citrobacter</taxon>
        <taxon>Citrobacter freundii complex</taxon>
    </lineage>
</organism>
<dbReference type="EMBL" id="JACLAH010000003">
    <property type="protein sequence ID" value="MBC2647151.1"/>
    <property type="molecule type" value="Genomic_DNA"/>
</dbReference>
<keyword evidence="6" id="KW-1185">Reference proteome</keyword>
<keyword evidence="2" id="KW-0843">Virulence</keyword>
<evidence type="ECO:0000256" key="2">
    <source>
        <dbReference type="ARBA" id="ARBA00023026"/>
    </source>
</evidence>
<dbReference type="SUPFAM" id="SSF51126">
    <property type="entry name" value="Pectin lyase-like"/>
    <property type="match status" value="1"/>
</dbReference>
<evidence type="ECO:0000313" key="5">
    <source>
        <dbReference type="EMBL" id="MBC2647151.1"/>
    </source>
</evidence>
<accession>A0ABR6TUC8</accession>
<dbReference type="SUPFAM" id="SSF103515">
    <property type="entry name" value="Autotransporter"/>
    <property type="match status" value="1"/>
</dbReference>
<dbReference type="Pfam" id="PF03797">
    <property type="entry name" value="Autotransporter"/>
    <property type="match status" value="1"/>
</dbReference>
<name>A0ABR6TUC8_CITBR</name>
<evidence type="ECO:0000256" key="3">
    <source>
        <dbReference type="SAM" id="MobiDB-lite"/>
    </source>
</evidence>
<feature type="domain" description="Autotransporter" evidence="4">
    <location>
        <begin position="866"/>
        <end position="1134"/>
    </location>
</feature>
<dbReference type="SMART" id="SM00869">
    <property type="entry name" value="Autotransporter"/>
    <property type="match status" value="1"/>
</dbReference>
<dbReference type="InterPro" id="IPR006315">
    <property type="entry name" value="OM_autotransptr_brl_dom"/>
</dbReference>
<dbReference type="CDD" id="cd01343">
    <property type="entry name" value="PL1_Passenger_AT"/>
    <property type="match status" value="1"/>
</dbReference>
<dbReference type="Gene3D" id="2.160.20.20">
    <property type="match status" value="2"/>
</dbReference>
<dbReference type="InterPro" id="IPR011050">
    <property type="entry name" value="Pectin_lyase_fold/virulence"/>
</dbReference>
<dbReference type="InterPro" id="IPR024973">
    <property type="entry name" value="ESPR"/>
</dbReference>
<dbReference type="PRINTS" id="PR01484">
    <property type="entry name" value="PRTACTNFAMLY"/>
</dbReference>
<dbReference type="InterPro" id="IPR051551">
    <property type="entry name" value="Autotransporter_adhesion"/>
</dbReference>
<dbReference type="NCBIfam" id="TIGR01414">
    <property type="entry name" value="autotrans_barl"/>
    <property type="match status" value="1"/>
</dbReference>
<proteinExistence type="predicted"/>
<feature type="compositionally biased region" description="Pro residues" evidence="3">
    <location>
        <begin position="779"/>
        <end position="788"/>
    </location>
</feature>
<sequence length="1134" mass="115358">MNKVFNTVWNESTGMWVVTSELTRKGGRRPRQIKRTALAGLIAGLLLPSQPVLAADYDNLTLGKGGASSSMSLGAGDTATNTTINTSGMQYISSGGNATSTTISLWGEQHVFNGGSATDTTIKAGYQHVSSGGSATNTYISGMISEQNVYIGGSATNTVVSASGKQQVFGSATSTTVNYGGTQNVHSGGSATSTTINNGGNQYVNSGGNATDTTINSGGRQYVSSGGTAINTTVNSGGVMYLISGGSATDTIINDNGLLHVSSGGSATGTIVNNGGRENINSGGSATSTSLNSGGVQAVSGGGVATSTLVNSGGNQYVYSGGKALNASVNNGGRQFVSAGGLATDTSINSGGRQYISVGGSATGTTINDNGRQFVSSGAGVENTTINTDGKQYLYGGNATNTTVNNGGRQYVSSGGSAINTTVYSGGRQHIYIDGNVTETTITSGGMMQVEAGGSASKVTQNSGGAVVTNTSAVVSGTNDNGSFSIAGGSAANMLLENGGYLTVFDGHQASATTVGSDGTLDVRSGGVLRGTTTLLDKSILVGDVVTNEGNLYFLNNSAATFAGTLTGTGTLTQEGGSTRFSGLLSQDGGIALQSGGAMTMDALQAKANVTTQSGTTLTLDNGTILTGNVAGDSTGAGDMAIKGASVWHLDGDSTVGALTLDNGTVDFRPSTTTRLTPAFQAVSLALGSLSGSGTFRMNTDIASHTGDMLNVAGNASGNFVLDIKNTGREPVSAGAPLQVVQTGGGDAAFTLKGGKVDAGTWEYGLRKENTNWYLKADTPPPVTPPTNPDAGNPDAGNPDAGNPDAGNPDAGNPDAGKPDSGISSSPVRRTTKSADAVLGMATAPVYVFNSELQNLRFRHGDFMQNTRSPGGVWGRYTGSDNRISGGASSGYALTQNGFETGGDKVFDLGESRLAVGAFVSYTDNSISHNRGGDSTIGSTGGGLYATWFDNDGYYVDGVLKYNRFNNELRTWMSDGTAVKGDYSQNGFGGSLEAGKTFSLNDNTWAQPYVRTTAFRADAKDISLNNGMKASIGTTKSLQAETGVNLGMNLDIAGKTVKPYLKAAISHEFSDNNKVRINDRYDFTNDISGTTGKYGAGVSAQLTPNAEVWAEANYQKGVNIESPVTGSVGFRINF</sequence>
<evidence type="ECO:0000259" key="4">
    <source>
        <dbReference type="PROSITE" id="PS51208"/>
    </source>
</evidence>
<gene>
    <name evidence="5" type="ORF">H6P72_11045</name>
</gene>
<reference evidence="5 6" key="1">
    <citation type="submission" date="2020-08" db="EMBL/GenBank/DDBJ databases">
        <title>Emergence and comparative genomics analysis of Citrobacter in Fennec fox imported from North Africa to China.</title>
        <authorList>
            <person name="Zheng B."/>
        </authorList>
    </citation>
    <scope>NUCLEOTIDE SEQUENCE [LARGE SCALE GENOMIC DNA]</scope>
    <source>
        <strain evidence="5 6">FF371</strain>
    </source>
</reference>
<dbReference type="InterPro" id="IPR012332">
    <property type="entry name" value="Autotransporter_pectin_lyase_C"/>
</dbReference>
<dbReference type="InterPro" id="IPR005546">
    <property type="entry name" value="Autotransporte_beta"/>
</dbReference>
<evidence type="ECO:0000256" key="1">
    <source>
        <dbReference type="ARBA" id="ARBA00022729"/>
    </source>
</evidence>